<evidence type="ECO:0000256" key="5">
    <source>
        <dbReference type="SAM" id="MobiDB-lite"/>
    </source>
</evidence>
<dbReference type="InterPro" id="IPR018488">
    <property type="entry name" value="cNMP-bd_CS"/>
</dbReference>
<feature type="compositionally biased region" description="Basic and acidic residues" evidence="5">
    <location>
        <begin position="187"/>
        <end position="197"/>
    </location>
</feature>
<name>A0A830HZB5_9CHLO</name>
<dbReference type="CDD" id="cd00038">
    <property type="entry name" value="CAP_ED"/>
    <property type="match status" value="1"/>
</dbReference>
<reference evidence="8" key="1">
    <citation type="submission" date="2020-10" db="EMBL/GenBank/DDBJ databases">
        <title>Unveiling of a novel bifunctional photoreceptor, Dualchrome1, isolated from a cosmopolitan green alga.</title>
        <authorList>
            <person name="Suzuki S."/>
            <person name="Kawachi M."/>
        </authorList>
    </citation>
    <scope>NUCLEOTIDE SEQUENCE</scope>
    <source>
        <strain evidence="8">NIES 2893</strain>
    </source>
</reference>
<dbReference type="Gene3D" id="3.30.40.10">
    <property type="entry name" value="Zinc/RING finger domain, C3HC4 (zinc finger)"/>
    <property type="match status" value="2"/>
</dbReference>
<dbReference type="InterPro" id="IPR000595">
    <property type="entry name" value="cNMP-bd_dom"/>
</dbReference>
<dbReference type="Pfam" id="PF00027">
    <property type="entry name" value="cNMP_binding"/>
    <property type="match status" value="1"/>
</dbReference>
<dbReference type="PANTHER" id="PTHR11635">
    <property type="entry name" value="CAMP-DEPENDENT PROTEIN KINASE REGULATORY CHAIN"/>
    <property type="match status" value="1"/>
</dbReference>
<feature type="zinc finger region" description="TRAF-type" evidence="4">
    <location>
        <begin position="445"/>
        <end position="492"/>
    </location>
</feature>
<evidence type="ECO:0000256" key="2">
    <source>
        <dbReference type="ARBA" id="ARBA00022771"/>
    </source>
</evidence>
<evidence type="ECO:0000313" key="9">
    <source>
        <dbReference type="Proteomes" id="UP000660262"/>
    </source>
</evidence>
<evidence type="ECO:0000259" key="7">
    <source>
        <dbReference type="PROSITE" id="PS50145"/>
    </source>
</evidence>
<dbReference type="InterPro" id="IPR050503">
    <property type="entry name" value="cAMP-dep_PK_reg_su-like"/>
</dbReference>
<dbReference type="InterPro" id="IPR013083">
    <property type="entry name" value="Znf_RING/FYVE/PHD"/>
</dbReference>
<dbReference type="PROSITE" id="PS00888">
    <property type="entry name" value="CNMP_BINDING_1"/>
    <property type="match status" value="1"/>
</dbReference>
<evidence type="ECO:0000259" key="6">
    <source>
        <dbReference type="PROSITE" id="PS50042"/>
    </source>
</evidence>
<feature type="domain" description="Cyclic nucleotide-binding" evidence="6">
    <location>
        <begin position="45"/>
        <end position="149"/>
    </location>
</feature>
<dbReference type="SMART" id="SM00100">
    <property type="entry name" value="cNMP"/>
    <property type="match status" value="1"/>
</dbReference>
<keyword evidence="9" id="KW-1185">Reference proteome</keyword>
<organism evidence="8 9">
    <name type="scientific">Pycnococcus provasolii</name>
    <dbReference type="NCBI Taxonomy" id="41880"/>
    <lineage>
        <taxon>Eukaryota</taxon>
        <taxon>Viridiplantae</taxon>
        <taxon>Chlorophyta</taxon>
        <taxon>Pseudoscourfieldiophyceae</taxon>
        <taxon>Pseudoscourfieldiales</taxon>
        <taxon>Pycnococcaceae</taxon>
        <taxon>Pycnococcus</taxon>
    </lineage>
</organism>
<evidence type="ECO:0000256" key="4">
    <source>
        <dbReference type="PROSITE-ProRule" id="PRU00207"/>
    </source>
</evidence>
<gene>
    <name evidence="8" type="ORF">PPROV_001067200</name>
</gene>
<dbReference type="GO" id="GO:0030552">
    <property type="term" value="F:cAMP binding"/>
    <property type="evidence" value="ECO:0007669"/>
    <property type="project" value="TreeGrafter"/>
</dbReference>
<dbReference type="GO" id="GO:0008270">
    <property type="term" value="F:zinc ion binding"/>
    <property type="evidence" value="ECO:0007669"/>
    <property type="project" value="UniProtKB-KW"/>
</dbReference>
<proteinExistence type="predicted"/>
<keyword evidence="1 4" id="KW-0479">Metal-binding</keyword>
<dbReference type="Proteomes" id="UP000660262">
    <property type="component" value="Unassembled WGS sequence"/>
</dbReference>
<comment type="caution">
    <text evidence="8">The sequence shown here is derived from an EMBL/GenBank/DDBJ whole genome shotgun (WGS) entry which is preliminary data.</text>
</comment>
<accession>A0A830HZB5</accession>
<dbReference type="PRINTS" id="PR00103">
    <property type="entry name" value="CAMPKINASE"/>
</dbReference>
<dbReference type="PANTHER" id="PTHR11635:SF152">
    <property type="entry name" value="CAMP-DEPENDENT PROTEIN KINASE TYPE I REGULATORY SUBUNIT-RELATED"/>
    <property type="match status" value="1"/>
</dbReference>
<keyword evidence="2 4" id="KW-0863">Zinc-finger</keyword>
<evidence type="ECO:0000313" key="8">
    <source>
        <dbReference type="EMBL" id="GHP11945.1"/>
    </source>
</evidence>
<dbReference type="InterPro" id="IPR014710">
    <property type="entry name" value="RmlC-like_jellyroll"/>
</dbReference>
<dbReference type="PROSITE" id="PS50145">
    <property type="entry name" value="ZF_TRAF"/>
    <property type="match status" value="1"/>
</dbReference>
<dbReference type="OrthoDB" id="1737200at2759"/>
<protein>
    <recommendedName>
        <fullName evidence="10">Cyclic nucleotide-binding domain-containing protein</fullName>
    </recommendedName>
</protein>
<dbReference type="Gene3D" id="2.60.120.10">
    <property type="entry name" value="Jelly Rolls"/>
    <property type="match status" value="1"/>
</dbReference>
<dbReference type="GO" id="GO:0005829">
    <property type="term" value="C:cytosol"/>
    <property type="evidence" value="ECO:0007669"/>
    <property type="project" value="TreeGrafter"/>
</dbReference>
<dbReference type="SUPFAM" id="SSF57850">
    <property type="entry name" value="RING/U-box"/>
    <property type="match status" value="1"/>
</dbReference>
<dbReference type="GO" id="GO:0005952">
    <property type="term" value="C:cAMP-dependent protein kinase complex"/>
    <property type="evidence" value="ECO:0007669"/>
    <property type="project" value="InterPro"/>
</dbReference>
<dbReference type="InterPro" id="IPR001293">
    <property type="entry name" value="Znf_TRAF"/>
</dbReference>
<dbReference type="SUPFAM" id="SSF51206">
    <property type="entry name" value="cAMP-binding domain-like"/>
    <property type="match status" value="1"/>
</dbReference>
<dbReference type="PROSITE" id="PS50042">
    <property type="entry name" value="CNMP_BINDING_3"/>
    <property type="match status" value="1"/>
</dbReference>
<dbReference type="EMBL" id="BNJQ01000037">
    <property type="protein sequence ID" value="GHP11945.1"/>
    <property type="molecule type" value="Genomic_DNA"/>
</dbReference>
<keyword evidence="3 4" id="KW-0862">Zinc</keyword>
<dbReference type="GO" id="GO:0034236">
    <property type="term" value="F:protein kinase A catalytic subunit binding"/>
    <property type="evidence" value="ECO:0007669"/>
    <property type="project" value="TreeGrafter"/>
</dbReference>
<dbReference type="InterPro" id="IPR018490">
    <property type="entry name" value="cNMP-bd_dom_sf"/>
</dbReference>
<feature type="region of interest" description="Disordered" evidence="5">
    <location>
        <begin position="166"/>
        <end position="221"/>
    </location>
</feature>
<dbReference type="SUPFAM" id="SSF49599">
    <property type="entry name" value="TRAF domain-like"/>
    <property type="match status" value="2"/>
</dbReference>
<evidence type="ECO:0008006" key="10">
    <source>
        <dbReference type="Google" id="ProtNLM"/>
    </source>
</evidence>
<feature type="compositionally biased region" description="Low complexity" evidence="5">
    <location>
        <begin position="199"/>
        <end position="214"/>
    </location>
</feature>
<feature type="domain" description="TRAF-type" evidence="7">
    <location>
        <begin position="445"/>
        <end position="492"/>
    </location>
</feature>
<dbReference type="GO" id="GO:0004862">
    <property type="term" value="F:cAMP-dependent protein kinase inhibitor activity"/>
    <property type="evidence" value="ECO:0007669"/>
    <property type="project" value="TreeGrafter"/>
</dbReference>
<sequence>MVLSQLTSKANEPLDLWLSTQHGGTRRDFVYNKKLWEALLANVPLFKDLENFEIAAFADGLQQVVFDNDDTIIKQGDEGDSFFVLEEGTAVACIDVNGEQKEVAAYARGGFFGELALLDKKGGKRKATIKTTSRCTCATLDRATFSSIVSTIEGLSEKFEAFRQEYENKTREASQTQGEGIDDDDNSNDKDHRKYFGDDSASQARRNAQAAKAVADAEDRGRRVEAAYAAASETGTSDQARKQIKPLPSVMPPPHRGTLQAPKARDIVPKRDEWESAQDEVNAKLMQRDRQNEGHGRMSLPFASSFGAPTVFVTKPPPLLICMMCNDVLLDPVLLPDGNTTCRKCAPLSTIEEFGGALPPDEASLMRIHNLPIMCAHALKQIDTGKGSKKWVLDEEGCRERVRFADRDEHEKHCTYRHVTCMLPGSHIPHHNCTMRLRFFQLNHHQQECDHRLVRCTNRGCGKFVQLRKLTEHKAVCYFAEVSCPNKHAGCRWAGMRGTMLPHMRVCDYEVVACGQINTEDPTQSCP</sequence>
<dbReference type="AlphaFoldDB" id="A0A830HZB5"/>
<evidence type="ECO:0000256" key="3">
    <source>
        <dbReference type="ARBA" id="ARBA00022833"/>
    </source>
</evidence>
<evidence type="ECO:0000256" key="1">
    <source>
        <dbReference type="ARBA" id="ARBA00022723"/>
    </source>
</evidence>